<dbReference type="GO" id="GO:0003677">
    <property type="term" value="F:DNA binding"/>
    <property type="evidence" value="ECO:0007669"/>
    <property type="project" value="UniProtKB-KW"/>
</dbReference>
<evidence type="ECO:0000313" key="1">
    <source>
        <dbReference type="EMBL" id="MCP2309292.1"/>
    </source>
</evidence>
<dbReference type="InterPro" id="IPR051200">
    <property type="entry name" value="Host-pathogen_enzymatic-act"/>
</dbReference>
<dbReference type="RefSeq" id="WP_253796294.1">
    <property type="nucleotide sequence ID" value="NZ_JAMZDX010000002.1"/>
</dbReference>
<protein>
    <submittedName>
        <fullName evidence="1">DNA-binding beta-propeller fold protein YncE</fullName>
    </submittedName>
</protein>
<comment type="caution">
    <text evidence="1">The sequence shown here is derived from an EMBL/GenBank/DDBJ whole genome shotgun (WGS) entry which is preliminary data.</text>
</comment>
<gene>
    <name evidence="1" type="ORF">FHR36_002416</name>
</gene>
<accession>A0ABT1IVY7</accession>
<name>A0ABT1IVY7_9ACTN</name>
<dbReference type="SUPFAM" id="SSF50969">
    <property type="entry name" value="YVTN repeat-like/Quinoprotein amine dehydrogenase"/>
    <property type="match status" value="1"/>
</dbReference>
<reference evidence="1 2" key="1">
    <citation type="submission" date="2022-06" db="EMBL/GenBank/DDBJ databases">
        <title>Sequencing the genomes of 1000 actinobacteria strains.</title>
        <authorList>
            <person name="Klenk H.-P."/>
        </authorList>
    </citation>
    <scope>NUCLEOTIDE SEQUENCE [LARGE SCALE GENOMIC DNA]</scope>
    <source>
        <strain evidence="1 2">DSM 41656</strain>
    </source>
</reference>
<dbReference type="Gene3D" id="2.130.10.10">
    <property type="entry name" value="YVTN repeat-like/Quinoprotein amine dehydrogenase"/>
    <property type="match status" value="2"/>
</dbReference>
<evidence type="ECO:0000313" key="2">
    <source>
        <dbReference type="Proteomes" id="UP001206483"/>
    </source>
</evidence>
<sequence>MTGSAMYHFYAVQDGSTPSFQDDGETFALSVIDPVAGELVGTARVPGQDPGEMVAHPDGSRLYIPARTAYRDFAIIVVATESMDVTAKIDMPNAAADLAVCADGSRLFAATGGFGGAGTVAEIDTVANKVVRTIDGVTDDLGHLAVSADGLRLYGGLSRDRNLEVRPTLLAEGTVGDAVDFSGQAYGPSGVKLLPSPDGTRLHALHGYTGKLVALDPLTLAVTARYDGGGRPRDIALSTDGQHLYVVCAEGEGRILQPATLKETGRFPANGNTISAVSDGTLCVLEDPMTCVLLRRADPKQRREIRLPEITANVVAAAPTAWRPPPPPLAPSYPARFKRGAFHYSYSRGYLMAGSYHQAGEGVPLPAAPEVVKGRYDSAGGSTPWTPCIWPFGSYKHFYKVPDWSDDAYVDEDDIEST</sequence>
<dbReference type="InterPro" id="IPR011044">
    <property type="entry name" value="Quino_amine_DH_bsu"/>
</dbReference>
<keyword evidence="1" id="KW-0238">DNA-binding</keyword>
<dbReference type="PANTHER" id="PTHR47197">
    <property type="entry name" value="PROTEIN NIRF"/>
    <property type="match status" value="1"/>
</dbReference>
<proteinExistence type="predicted"/>
<dbReference type="EMBL" id="JAMZDX010000002">
    <property type="protein sequence ID" value="MCP2309292.1"/>
    <property type="molecule type" value="Genomic_DNA"/>
</dbReference>
<keyword evidence="2" id="KW-1185">Reference proteome</keyword>
<organism evidence="1 2">
    <name type="scientific">Kitasatospora paracochleata</name>
    <dbReference type="NCBI Taxonomy" id="58354"/>
    <lineage>
        <taxon>Bacteria</taxon>
        <taxon>Bacillati</taxon>
        <taxon>Actinomycetota</taxon>
        <taxon>Actinomycetes</taxon>
        <taxon>Kitasatosporales</taxon>
        <taxon>Streptomycetaceae</taxon>
        <taxon>Kitasatospora</taxon>
    </lineage>
</organism>
<dbReference type="Proteomes" id="UP001206483">
    <property type="component" value="Unassembled WGS sequence"/>
</dbReference>
<dbReference type="PANTHER" id="PTHR47197:SF3">
    <property type="entry name" value="DIHYDRO-HEME D1 DEHYDROGENASE"/>
    <property type="match status" value="1"/>
</dbReference>
<dbReference type="InterPro" id="IPR015943">
    <property type="entry name" value="WD40/YVTN_repeat-like_dom_sf"/>
</dbReference>